<feature type="transmembrane region" description="Helical" evidence="2">
    <location>
        <begin position="16"/>
        <end position="35"/>
    </location>
</feature>
<organism evidence="3">
    <name type="scientific">uncultured marine group II/III euryarchaeote AD1000_79_C02</name>
    <dbReference type="NCBI Taxonomy" id="1457812"/>
    <lineage>
        <taxon>Archaea</taxon>
        <taxon>Methanobacteriati</taxon>
        <taxon>Methanobacteriota</taxon>
        <taxon>environmental samples</taxon>
    </lineage>
</organism>
<evidence type="ECO:0000313" key="3">
    <source>
        <dbReference type="EMBL" id="AIE96441.1"/>
    </source>
</evidence>
<protein>
    <submittedName>
        <fullName evidence="3">Uncharacterized protein</fullName>
    </submittedName>
</protein>
<reference evidence="3" key="1">
    <citation type="journal article" date="2014" name="Genome Biol. Evol.">
        <title>Pangenome evidence for extensive interdomain horizontal transfer affecting lineage core and shell genes in uncultured planktonic thaumarchaeota and euryarchaeota.</title>
        <authorList>
            <person name="Deschamps P."/>
            <person name="Zivanovic Y."/>
            <person name="Moreira D."/>
            <person name="Rodriguez-Valera F."/>
            <person name="Lopez-Garcia P."/>
        </authorList>
    </citation>
    <scope>NUCLEOTIDE SEQUENCE</scope>
</reference>
<sequence>MDESSKETTGDRSTQIALTMGLLLFASVILGSGALGDDRDTNATGDDRDAREDGDDRLANDRVDTDLGEEMQRLEMACDGGEGDIEACEELRGIIESRMTANGAGMRGMDERRGHEDRDMRGSGQVQMQVPPEVLHQMAGLWCHDHVFDTFWENTHAVELEDGSGFEIITYDDEDNEESTVISHDAMWQITAGLEPLVESCTHMMAALMGVPMHHDEHEDDWREHEWCEEHPDAADCSWMHDDWDEDDESDEWDEDDESDTPDEDEDSGEDEPRD</sequence>
<evidence type="ECO:0000256" key="2">
    <source>
        <dbReference type="SAM" id="Phobius"/>
    </source>
</evidence>
<keyword evidence="2" id="KW-0472">Membrane</keyword>
<proteinExistence type="predicted"/>
<feature type="region of interest" description="Disordered" evidence="1">
    <location>
        <begin position="34"/>
        <end position="68"/>
    </location>
</feature>
<dbReference type="AlphaFoldDB" id="A0A075G3U7"/>
<feature type="compositionally biased region" description="Basic and acidic residues" evidence="1">
    <location>
        <begin position="36"/>
        <end position="68"/>
    </location>
</feature>
<dbReference type="EMBL" id="KF900479">
    <property type="protein sequence ID" value="AIE96441.1"/>
    <property type="molecule type" value="Genomic_DNA"/>
</dbReference>
<keyword evidence="2" id="KW-1133">Transmembrane helix</keyword>
<keyword evidence="2" id="KW-0812">Transmembrane</keyword>
<name>A0A075G3U7_9EURY</name>
<feature type="compositionally biased region" description="Acidic residues" evidence="1">
    <location>
        <begin position="243"/>
        <end position="275"/>
    </location>
</feature>
<accession>A0A075G3U7</accession>
<feature type="region of interest" description="Disordered" evidence="1">
    <location>
        <begin position="236"/>
        <end position="275"/>
    </location>
</feature>
<evidence type="ECO:0000256" key="1">
    <source>
        <dbReference type="SAM" id="MobiDB-lite"/>
    </source>
</evidence>